<proteinExistence type="predicted"/>
<accession>A0A507B1L4</accession>
<dbReference type="InParanoid" id="A0A507B1L4"/>
<dbReference type="GeneID" id="41975704"/>
<dbReference type="AlphaFoldDB" id="A0A507B1L4"/>
<keyword evidence="3" id="KW-1185">Reference proteome</keyword>
<evidence type="ECO:0000313" key="2">
    <source>
        <dbReference type="EMBL" id="TPX10868.1"/>
    </source>
</evidence>
<dbReference type="Proteomes" id="UP000319257">
    <property type="component" value="Unassembled WGS sequence"/>
</dbReference>
<sequence>MQRLTRISSIRGLARDPPPPQKQQCSALHMEHRRRRRRLGRGAPLRNTSRLFELPNIVLDLDAEDNPHVRPYNDADEEAQVAKWSSNPDHASLLLRQRSFSSEAHQAKRILTSTVHNPTPWRVTDQDLLSAALLSSTPSASTTSGLQNPAAVFDQLLYYNGVAHRMSNDGAKMVHTLLHRQSIARELDHELHEPEYRKALMGCNGFEQVRRMLTELLQTSDGCLLLSRCARDVRQRLAVFLEDKSKDYVSKILVLLNNISSTFAAKSVPLPLPLCGIGLQAASIAGELAAVQRYLGTALEEGINGQAKERRTTATRVVGPALETLLRNTRDRDPSALQAACKGTRTDLYTLLTGRSLSGCAIKPSFRATLWPLNYGSSVYAPYLALLGELGAVRTLWHEYRRMPARVKAVGNEAHQQRLDVLVAAVLRHAEPLTEGSATDEQGVFMCGDESSDSKLDLQRLSMRDQQDASRSLAPGTLLTLRTPVREAAPTLPDPRADQQFRDGVQHAFEQPQANVAMEALTSLCASPYVDKWRSTMEHRPEILAAESCEAEREHVLVYV</sequence>
<comment type="caution">
    <text evidence="2">The sequence shown here is derived from an EMBL/GenBank/DDBJ whole genome shotgun (WGS) entry which is preliminary data.</text>
</comment>
<gene>
    <name evidence="2" type="ORF">E0L32_008257</name>
</gene>
<feature type="compositionally biased region" description="Basic residues" evidence="1">
    <location>
        <begin position="31"/>
        <end position="40"/>
    </location>
</feature>
<reference evidence="2 3" key="1">
    <citation type="submission" date="2019-06" db="EMBL/GenBank/DDBJ databases">
        <title>Draft genome sequence of the filamentous fungus Phialemoniopsis curvata isolated from diesel fuel.</title>
        <authorList>
            <person name="Varaljay V.A."/>
            <person name="Lyon W.J."/>
            <person name="Crouch A.L."/>
            <person name="Drake C.E."/>
            <person name="Hollomon J.M."/>
            <person name="Nadeau L.J."/>
            <person name="Nunn H.S."/>
            <person name="Stevenson B.S."/>
            <person name="Bojanowski C.L."/>
            <person name="Crookes-Goodson W.J."/>
        </authorList>
    </citation>
    <scope>NUCLEOTIDE SEQUENCE [LARGE SCALE GENOMIC DNA]</scope>
    <source>
        <strain evidence="2 3">D216</strain>
    </source>
</reference>
<protein>
    <submittedName>
        <fullName evidence="2">Uncharacterized protein</fullName>
    </submittedName>
</protein>
<dbReference type="RefSeq" id="XP_030992579.1">
    <property type="nucleotide sequence ID" value="XM_031143091.1"/>
</dbReference>
<dbReference type="EMBL" id="SKBQ01000053">
    <property type="protein sequence ID" value="TPX10868.1"/>
    <property type="molecule type" value="Genomic_DNA"/>
</dbReference>
<dbReference type="OrthoDB" id="4581301at2759"/>
<evidence type="ECO:0000256" key="1">
    <source>
        <dbReference type="SAM" id="MobiDB-lite"/>
    </source>
</evidence>
<organism evidence="2 3">
    <name type="scientific">Thyridium curvatum</name>
    <dbReference type="NCBI Taxonomy" id="1093900"/>
    <lineage>
        <taxon>Eukaryota</taxon>
        <taxon>Fungi</taxon>
        <taxon>Dikarya</taxon>
        <taxon>Ascomycota</taxon>
        <taxon>Pezizomycotina</taxon>
        <taxon>Sordariomycetes</taxon>
        <taxon>Sordariomycetidae</taxon>
        <taxon>Thyridiales</taxon>
        <taxon>Thyridiaceae</taxon>
        <taxon>Thyridium</taxon>
    </lineage>
</organism>
<name>A0A507B1L4_9PEZI</name>
<evidence type="ECO:0000313" key="3">
    <source>
        <dbReference type="Proteomes" id="UP000319257"/>
    </source>
</evidence>
<feature type="region of interest" description="Disordered" evidence="1">
    <location>
        <begin position="1"/>
        <end position="44"/>
    </location>
</feature>